<dbReference type="RefSeq" id="WP_074605165.1">
    <property type="nucleotide sequence ID" value="NZ_FNGY01000002.1"/>
</dbReference>
<dbReference type="OrthoDB" id="979732at2"/>
<keyword evidence="2" id="KW-1185">Reference proteome</keyword>
<protein>
    <recommendedName>
        <fullName evidence="3">Co-chaperone DjlA N-terminal domain-containing protein</fullName>
    </recommendedName>
</protein>
<organism evidence="1 2">
    <name type="scientific">Pedobacter steynii</name>
    <dbReference type="NCBI Taxonomy" id="430522"/>
    <lineage>
        <taxon>Bacteria</taxon>
        <taxon>Pseudomonadati</taxon>
        <taxon>Bacteroidota</taxon>
        <taxon>Sphingobacteriia</taxon>
        <taxon>Sphingobacteriales</taxon>
        <taxon>Sphingobacteriaceae</taxon>
        <taxon>Pedobacter</taxon>
    </lineage>
</organism>
<evidence type="ECO:0000313" key="1">
    <source>
        <dbReference type="EMBL" id="SDL83694.1"/>
    </source>
</evidence>
<accession>A0A1G9NB68</accession>
<dbReference type="AlphaFoldDB" id="A0A1G9NB68"/>
<dbReference type="SUPFAM" id="SSF158682">
    <property type="entry name" value="TerB-like"/>
    <property type="match status" value="1"/>
</dbReference>
<dbReference type="EMBL" id="FNGY01000002">
    <property type="protein sequence ID" value="SDL83694.1"/>
    <property type="molecule type" value="Genomic_DNA"/>
</dbReference>
<reference evidence="2" key="1">
    <citation type="submission" date="2016-10" db="EMBL/GenBank/DDBJ databases">
        <authorList>
            <person name="Varghese N."/>
            <person name="Submissions S."/>
        </authorList>
    </citation>
    <scope>NUCLEOTIDE SEQUENCE [LARGE SCALE GENOMIC DNA]</scope>
    <source>
        <strain evidence="2">DSM 19110</strain>
    </source>
</reference>
<dbReference type="InterPro" id="IPR029024">
    <property type="entry name" value="TerB-like"/>
</dbReference>
<evidence type="ECO:0000313" key="2">
    <source>
        <dbReference type="Proteomes" id="UP000183200"/>
    </source>
</evidence>
<proteinExistence type="predicted"/>
<sequence length="134" mass="15745">MDKSNRISRAFYQQLARLFYAVAATDGKVRKEEEEELKKIVKNEWLNFDASFDEYGIDFVCYILITFDWLQENDWGVKRAISDFKTYRKNNKDLFTDPINQLILKTSDAIASAFSQRNKSELVLLNQLKMVLNS</sequence>
<gene>
    <name evidence="1" type="ORF">SAMN05421820_102271</name>
</gene>
<evidence type="ECO:0008006" key="3">
    <source>
        <dbReference type="Google" id="ProtNLM"/>
    </source>
</evidence>
<name>A0A1G9NB68_9SPHI</name>
<dbReference type="Proteomes" id="UP000183200">
    <property type="component" value="Unassembled WGS sequence"/>
</dbReference>